<keyword evidence="3" id="KW-0472">Membrane</keyword>
<sequence>MFKSVLAVTAFLVAAPVLAQDAPAAFNGPFVGIQGGWQQDRQTLKTLDGAFTGSATNKNDGFAYGGQIGYDFGLSPTTVFGVEVALTGRTGNGDLENGADSVELSQGRTISATGRLGYLVDPLSLLYVRGGYSNAQYRIDDGFTQVSENRDGYTVGAGYERMFTPNVSGRVEYNYSDFGSDDLPFVAASLGVTDAELKYRRHAVTAGLNFRF</sequence>
<comment type="caution">
    <text evidence="7">The sequence shown here is derived from an EMBL/GenBank/DDBJ whole genome shotgun (WGS) entry which is preliminary data.</text>
</comment>
<evidence type="ECO:0000256" key="2">
    <source>
        <dbReference type="ARBA" id="ARBA00022729"/>
    </source>
</evidence>
<dbReference type="GO" id="GO:0016020">
    <property type="term" value="C:membrane"/>
    <property type="evidence" value="ECO:0007669"/>
    <property type="project" value="UniProtKB-SubCell"/>
</dbReference>
<accession>A0A916ZUY9</accession>
<reference evidence="7" key="1">
    <citation type="journal article" date="2014" name="Int. J. Syst. Evol. Microbiol.">
        <title>Complete genome sequence of Corynebacterium casei LMG S-19264T (=DSM 44701T), isolated from a smear-ripened cheese.</title>
        <authorList>
            <consortium name="US DOE Joint Genome Institute (JGI-PGF)"/>
            <person name="Walter F."/>
            <person name="Albersmeier A."/>
            <person name="Kalinowski J."/>
            <person name="Ruckert C."/>
        </authorList>
    </citation>
    <scope>NUCLEOTIDE SEQUENCE</scope>
    <source>
        <strain evidence="7">CGMCC 1.15519</strain>
    </source>
</reference>
<dbReference type="AlphaFoldDB" id="A0A916ZUY9"/>
<dbReference type="Pfam" id="PF13505">
    <property type="entry name" value="OMP_b-brl"/>
    <property type="match status" value="1"/>
</dbReference>
<name>A0A916ZUY9_9SPHN</name>
<dbReference type="Proteomes" id="UP000635071">
    <property type="component" value="Unassembled WGS sequence"/>
</dbReference>
<evidence type="ECO:0000256" key="1">
    <source>
        <dbReference type="ARBA" id="ARBA00004370"/>
    </source>
</evidence>
<dbReference type="InterPro" id="IPR051692">
    <property type="entry name" value="OMP-like"/>
</dbReference>
<feature type="chain" id="PRO_5037939198" description="Outer membrane protein beta-barrel domain-containing protein" evidence="5">
    <location>
        <begin position="20"/>
        <end position="212"/>
    </location>
</feature>
<dbReference type="InterPro" id="IPR011250">
    <property type="entry name" value="OMP/PagP_B-barrel"/>
</dbReference>
<dbReference type="RefSeq" id="WP_188763031.1">
    <property type="nucleotide sequence ID" value="NZ_BMJM01000007.1"/>
</dbReference>
<dbReference type="Gene3D" id="2.40.160.20">
    <property type="match status" value="1"/>
</dbReference>
<comment type="subcellular location">
    <subcellularLocation>
        <location evidence="1">Membrane</location>
    </subcellularLocation>
</comment>
<evidence type="ECO:0000313" key="8">
    <source>
        <dbReference type="Proteomes" id="UP000635071"/>
    </source>
</evidence>
<feature type="domain" description="Outer membrane protein beta-barrel" evidence="6">
    <location>
        <begin position="10"/>
        <end position="212"/>
    </location>
</feature>
<dbReference type="InterPro" id="IPR027385">
    <property type="entry name" value="Beta-barrel_OMP"/>
</dbReference>
<dbReference type="SUPFAM" id="SSF56925">
    <property type="entry name" value="OMPA-like"/>
    <property type="match status" value="1"/>
</dbReference>
<reference evidence="7" key="2">
    <citation type="submission" date="2020-09" db="EMBL/GenBank/DDBJ databases">
        <authorList>
            <person name="Sun Q."/>
            <person name="Zhou Y."/>
        </authorList>
    </citation>
    <scope>NUCLEOTIDE SEQUENCE</scope>
    <source>
        <strain evidence="7">CGMCC 1.15519</strain>
    </source>
</reference>
<dbReference type="PANTHER" id="PTHR34001:SF3">
    <property type="entry name" value="BLL7405 PROTEIN"/>
    <property type="match status" value="1"/>
</dbReference>
<protein>
    <recommendedName>
        <fullName evidence="6">Outer membrane protein beta-barrel domain-containing protein</fullName>
    </recommendedName>
</protein>
<comment type="similarity">
    <text evidence="4">Belongs to the Omp25/RopB family.</text>
</comment>
<dbReference type="PANTHER" id="PTHR34001">
    <property type="entry name" value="BLL7405 PROTEIN"/>
    <property type="match status" value="1"/>
</dbReference>
<evidence type="ECO:0000256" key="5">
    <source>
        <dbReference type="SAM" id="SignalP"/>
    </source>
</evidence>
<proteinExistence type="inferred from homology"/>
<keyword evidence="2 5" id="KW-0732">Signal</keyword>
<keyword evidence="8" id="KW-1185">Reference proteome</keyword>
<gene>
    <name evidence="7" type="ORF">GCM10011529_22290</name>
</gene>
<dbReference type="EMBL" id="BMJM01000007">
    <property type="protein sequence ID" value="GGE15424.1"/>
    <property type="molecule type" value="Genomic_DNA"/>
</dbReference>
<feature type="signal peptide" evidence="5">
    <location>
        <begin position="1"/>
        <end position="19"/>
    </location>
</feature>
<evidence type="ECO:0000256" key="4">
    <source>
        <dbReference type="ARBA" id="ARBA00038306"/>
    </source>
</evidence>
<evidence type="ECO:0000256" key="3">
    <source>
        <dbReference type="ARBA" id="ARBA00023136"/>
    </source>
</evidence>
<evidence type="ECO:0000313" key="7">
    <source>
        <dbReference type="EMBL" id="GGE15424.1"/>
    </source>
</evidence>
<organism evidence="7 8">
    <name type="scientific">Sandarakinorhabdus glacialis</name>
    <dbReference type="NCBI Taxonomy" id="1614636"/>
    <lineage>
        <taxon>Bacteria</taxon>
        <taxon>Pseudomonadati</taxon>
        <taxon>Pseudomonadota</taxon>
        <taxon>Alphaproteobacteria</taxon>
        <taxon>Sphingomonadales</taxon>
        <taxon>Sphingosinicellaceae</taxon>
        <taxon>Sandarakinorhabdus</taxon>
    </lineage>
</organism>
<evidence type="ECO:0000259" key="6">
    <source>
        <dbReference type="Pfam" id="PF13505"/>
    </source>
</evidence>